<sequence length="458" mass="51079">MSSSSRWTDLSDQLHSTLPAFDELINKDPQYNAFVNTPAILPQITFGIGTSTSNNIIVIAIDNGKCHTRVGTAQEASFTLLASLRHWEQFFQPIPVAPFQSYWGMFGMNIKQQGIEIQGDQRSFTQHTHIWRRVLEVLHDAYCGPMKLDEESEVDEDYIIGRYVYLSIPTWGKCKVFYEQSGSGKQDIVFLHTAGADGRQYHGVMNHVAMREKCNMIAFDLPGHGKSYPPPNHCPGDYTNTEDSYVGAITAIVKKLQLNKPIICGASMAGQVCLAVAIRADEVGAGGTIPLQGCEYLNMDRQFNDQSPYVNQSLFNPEWVYGMMSPTTPLANKNLIWHMYSACAYGIFHGDLDFYFGGFDGRTRVSRIDTKKCPVFMLTGEYDWSNTPAVSQATCDKIPGARHKAMPDIGHFPATEKPQKFVPHLLEAIDWIRHVRMQDGVGSVERNVGVGSAAERGC</sequence>
<feature type="domain" description="AB hydrolase-1" evidence="1">
    <location>
        <begin position="188"/>
        <end position="422"/>
    </location>
</feature>
<dbReference type="Gene3D" id="3.40.50.1820">
    <property type="entry name" value="alpha/beta hydrolase"/>
    <property type="match status" value="1"/>
</dbReference>
<dbReference type="SUPFAM" id="SSF53474">
    <property type="entry name" value="alpha/beta-Hydrolases"/>
    <property type="match status" value="1"/>
</dbReference>
<dbReference type="Proteomes" id="UP000297229">
    <property type="component" value="Unassembled WGS sequence"/>
</dbReference>
<organism evidence="2 3">
    <name type="scientific">Botrytis elliptica</name>
    <dbReference type="NCBI Taxonomy" id="278938"/>
    <lineage>
        <taxon>Eukaryota</taxon>
        <taxon>Fungi</taxon>
        <taxon>Dikarya</taxon>
        <taxon>Ascomycota</taxon>
        <taxon>Pezizomycotina</taxon>
        <taxon>Leotiomycetes</taxon>
        <taxon>Helotiales</taxon>
        <taxon>Sclerotiniaceae</taxon>
        <taxon>Botrytis</taxon>
    </lineage>
</organism>
<evidence type="ECO:0000259" key="1">
    <source>
        <dbReference type="Pfam" id="PF12697"/>
    </source>
</evidence>
<evidence type="ECO:0000313" key="3">
    <source>
        <dbReference type="Proteomes" id="UP000297229"/>
    </source>
</evidence>
<dbReference type="InterPro" id="IPR029058">
    <property type="entry name" value="AB_hydrolase_fold"/>
</dbReference>
<comment type="caution">
    <text evidence="2">The sequence shown here is derived from an EMBL/GenBank/DDBJ whole genome shotgun (WGS) entry which is preliminary data.</text>
</comment>
<protein>
    <recommendedName>
        <fullName evidence="1">AB hydrolase-1 domain-containing protein</fullName>
    </recommendedName>
</protein>
<reference evidence="2 3" key="1">
    <citation type="submission" date="2017-12" db="EMBL/GenBank/DDBJ databases">
        <title>Comparative genomics of Botrytis spp.</title>
        <authorList>
            <person name="Valero-Jimenez C.A."/>
            <person name="Tapia P."/>
            <person name="Veloso J."/>
            <person name="Silva-Moreno E."/>
            <person name="Staats M."/>
            <person name="Valdes J.H."/>
            <person name="Van Kan J.A.L."/>
        </authorList>
    </citation>
    <scope>NUCLEOTIDE SEQUENCE [LARGE SCALE GENOMIC DNA]</scope>
    <source>
        <strain evidence="2 3">Be9601</strain>
    </source>
</reference>
<dbReference type="PANTHER" id="PTHR43194:SF2">
    <property type="entry name" value="PEROXISOMAL MEMBRANE PROTEIN LPX1"/>
    <property type="match status" value="1"/>
</dbReference>
<accession>A0A4Z1JRK1</accession>
<dbReference type="PANTHER" id="PTHR43194">
    <property type="entry name" value="HYDROLASE ALPHA/BETA FOLD FAMILY"/>
    <property type="match status" value="1"/>
</dbReference>
<keyword evidence="3" id="KW-1185">Reference proteome</keyword>
<gene>
    <name evidence="2" type="ORF">BELL_0157g00110</name>
</gene>
<dbReference type="InterPro" id="IPR050228">
    <property type="entry name" value="Carboxylesterase_BioH"/>
</dbReference>
<dbReference type="InterPro" id="IPR000073">
    <property type="entry name" value="AB_hydrolase_1"/>
</dbReference>
<dbReference type="STRING" id="278938.A0A4Z1JRK1"/>
<evidence type="ECO:0000313" key="2">
    <source>
        <dbReference type="EMBL" id="TGO76409.1"/>
    </source>
</evidence>
<proteinExistence type="predicted"/>
<dbReference type="Pfam" id="PF12697">
    <property type="entry name" value="Abhydrolase_6"/>
    <property type="match status" value="1"/>
</dbReference>
<dbReference type="AlphaFoldDB" id="A0A4Z1JRK1"/>
<name>A0A4Z1JRK1_9HELO</name>
<dbReference type="EMBL" id="PQXM01000156">
    <property type="protein sequence ID" value="TGO76409.1"/>
    <property type="molecule type" value="Genomic_DNA"/>
</dbReference>